<dbReference type="AlphaFoldDB" id="A0A7S3QNM1"/>
<sequence>MGHVVSMVQLLAFMGYVVSRVQLLAFMGHVVMVLAFTGSVLMGFTADSAHCAGLTGLVLMVLMVRELMAFMLIVLEVLHRPIADQLHLWTSSPHWSDLLPLCTHRCKALHKE</sequence>
<keyword evidence="1" id="KW-0472">Membrane</keyword>
<protein>
    <submittedName>
        <fullName evidence="2">Uncharacterized protein</fullName>
    </submittedName>
</protein>
<reference evidence="2" key="1">
    <citation type="submission" date="2021-01" db="EMBL/GenBank/DDBJ databases">
        <authorList>
            <person name="Corre E."/>
            <person name="Pelletier E."/>
            <person name="Niang G."/>
            <person name="Scheremetjew M."/>
            <person name="Finn R."/>
            <person name="Kale V."/>
            <person name="Holt S."/>
            <person name="Cochrane G."/>
            <person name="Meng A."/>
            <person name="Brown T."/>
            <person name="Cohen L."/>
        </authorList>
    </citation>
    <scope>NUCLEOTIDE SEQUENCE</scope>
    <source>
        <strain evidence="2">CCMP1320</strain>
    </source>
</reference>
<evidence type="ECO:0000313" key="2">
    <source>
        <dbReference type="EMBL" id="CAE0487916.1"/>
    </source>
</evidence>
<evidence type="ECO:0000256" key="1">
    <source>
        <dbReference type="SAM" id="Phobius"/>
    </source>
</evidence>
<keyword evidence="1" id="KW-0812">Transmembrane</keyword>
<dbReference type="EMBL" id="HBIP01005869">
    <property type="protein sequence ID" value="CAE0487916.1"/>
    <property type="molecule type" value="Transcribed_RNA"/>
</dbReference>
<name>A0A7S3QNM1_DUNTE</name>
<organism evidence="2">
    <name type="scientific">Dunaliella tertiolecta</name>
    <name type="common">Green alga</name>
    <dbReference type="NCBI Taxonomy" id="3047"/>
    <lineage>
        <taxon>Eukaryota</taxon>
        <taxon>Viridiplantae</taxon>
        <taxon>Chlorophyta</taxon>
        <taxon>core chlorophytes</taxon>
        <taxon>Chlorophyceae</taxon>
        <taxon>CS clade</taxon>
        <taxon>Chlamydomonadales</taxon>
        <taxon>Dunaliellaceae</taxon>
        <taxon>Dunaliella</taxon>
    </lineage>
</organism>
<accession>A0A7S3QNM1</accession>
<feature type="transmembrane region" description="Helical" evidence="1">
    <location>
        <begin position="21"/>
        <end position="44"/>
    </location>
</feature>
<gene>
    <name evidence="2" type="ORF">DTER00134_LOCUS2966</name>
</gene>
<keyword evidence="1" id="KW-1133">Transmembrane helix</keyword>
<feature type="transmembrane region" description="Helical" evidence="1">
    <location>
        <begin position="56"/>
        <end position="78"/>
    </location>
</feature>
<proteinExistence type="predicted"/>